<dbReference type="STRING" id="121616.GA0070216_110207"/>
<dbReference type="InterPro" id="IPR058502">
    <property type="entry name" value="PLL-like_beta-prop"/>
</dbReference>
<accession>A0A1C4ZQQ1</accession>
<proteinExistence type="predicted"/>
<evidence type="ECO:0000313" key="3">
    <source>
        <dbReference type="EMBL" id="SCF35126.1"/>
    </source>
</evidence>
<dbReference type="Proteomes" id="UP000198797">
    <property type="component" value="Unassembled WGS sequence"/>
</dbReference>
<evidence type="ECO:0000256" key="1">
    <source>
        <dbReference type="SAM" id="MobiDB-lite"/>
    </source>
</evidence>
<protein>
    <recommendedName>
        <fullName evidence="2">PLL-like beta propeller domain-containing protein</fullName>
    </recommendedName>
</protein>
<dbReference type="AlphaFoldDB" id="A0A1C4ZQQ1"/>
<evidence type="ECO:0000259" key="2">
    <source>
        <dbReference type="Pfam" id="PF26607"/>
    </source>
</evidence>
<dbReference type="EMBL" id="FMCU01000010">
    <property type="protein sequence ID" value="SCF35126.1"/>
    <property type="molecule type" value="Genomic_DNA"/>
</dbReference>
<dbReference type="Pfam" id="PF26607">
    <property type="entry name" value="DUF8189"/>
    <property type="match status" value="1"/>
</dbReference>
<gene>
    <name evidence="3" type="ORF">GA0070216_110207</name>
</gene>
<evidence type="ECO:0000313" key="4">
    <source>
        <dbReference type="Proteomes" id="UP000198797"/>
    </source>
</evidence>
<reference evidence="4" key="1">
    <citation type="submission" date="2016-06" db="EMBL/GenBank/DDBJ databases">
        <authorList>
            <person name="Varghese N."/>
            <person name="Submissions Spin"/>
        </authorList>
    </citation>
    <scope>NUCLEOTIDE SEQUENCE [LARGE SCALE GENOMIC DNA]</scope>
    <source>
        <strain evidence="4">DSM 44100</strain>
    </source>
</reference>
<keyword evidence="4" id="KW-1185">Reference proteome</keyword>
<feature type="region of interest" description="Disordered" evidence="1">
    <location>
        <begin position="459"/>
        <end position="478"/>
    </location>
</feature>
<feature type="domain" description="PLL-like beta propeller" evidence="2">
    <location>
        <begin position="574"/>
        <end position="713"/>
    </location>
</feature>
<organism evidence="3 4">
    <name type="scientific">Micromonospora matsumotoense</name>
    <dbReference type="NCBI Taxonomy" id="121616"/>
    <lineage>
        <taxon>Bacteria</taxon>
        <taxon>Bacillati</taxon>
        <taxon>Actinomycetota</taxon>
        <taxon>Actinomycetes</taxon>
        <taxon>Micromonosporales</taxon>
        <taxon>Micromonosporaceae</taxon>
        <taxon>Micromonospora</taxon>
    </lineage>
</organism>
<dbReference type="SUPFAM" id="SSF89372">
    <property type="entry name" value="Fucose-specific lectin"/>
    <property type="match status" value="2"/>
</dbReference>
<sequence>MTDSGTLSTKARLLLCYLLAPILIIAAAIIQGPPPALADAAGKGGDFVAANGVLLDTRTGVGGTAGTRAAGSETEVTALGVGGIPANGVRALLVDVTAINPTANTYLTVYPDGSDRPTASTINASAGQVLSNSAIVVTVGANGKVVVYNHSGNTHIKLDVQGYFTSSTGTTGGGLVSLPHTKLIDTRNGLGTTTGTIAGNSSRTVTLTGSVVPAGASAAVIDVIVTGAAALGWLSVAPENDAAAANAIDYPAGTTSMGMIVKLPANGKVVLANKGSGTVHAVVTVQAYFTATPATGAGLRTVAASRLLDTRTVGGGLPVPANGTVDVAVGGAFGLPTREIAAAALNLTAVSPASSGFLTVWPVDGTTSAASTTNFTTGQLARSSFAVSKLGTEGKIRVKNNSSGTLHILVDLQGWFADPMPILPMTPFTRTSALQQSPNGTTLGMLYYAYSDNLGRMRRGTASPETPADITWDTPESSEAFRGRPTLSELSDKKIQAAVQSIDGSIWKSIRIDSGLPTWESARNLGGSMAGPPSGLTVGGGTNVLFAVDVDGRLWHYRQEGAAPLWKSLGEAGLTGTVSVVKDGEDARLVAVNATGAAKTATYFADGSLSGWTDLGGTAEGAPAALLSTAHRLRIVIRNSSGHISTKFQNLDGTWPTNWEQVGSLTAIGSPDTILDPPSGRTAIAVRGADNTLQHIFETAPGSSIWGQWQQLNPDPDRAENAATDPTMTLVTGPEGTSYIIIFRNADDLIKVYSRQLSPQRVGESSDEQFVLSSAPAPLA</sequence>
<name>A0A1C4ZQQ1_9ACTN</name>